<evidence type="ECO:0000259" key="11">
    <source>
        <dbReference type="Pfam" id="PF01225"/>
    </source>
</evidence>
<dbReference type="InterPro" id="IPR000713">
    <property type="entry name" value="Mur_ligase_N"/>
</dbReference>
<feature type="binding site" evidence="7">
    <location>
        <position position="514"/>
    </location>
    <ligand>
        <name>meso-2,6-diaminopimelate</name>
        <dbReference type="ChEBI" id="CHEBI:57791"/>
    </ligand>
</feature>
<evidence type="ECO:0000313" key="15">
    <source>
        <dbReference type="Proteomes" id="UP000184603"/>
    </source>
</evidence>
<dbReference type="STRING" id="1121416.SAMN02745220_00746"/>
<keyword evidence="6 8" id="KW-0961">Cell wall biogenesis/degradation</keyword>
<keyword evidence="15" id="KW-1185">Reference proteome</keyword>
<sequence>MSHHHSPREEIQPPGVGASITELLAGLSYRIAQQGEAGDETIIAGVTCDSRAAAEGMVFVALPGTVTDGHCHVWDAGLRGCAAIIVQKGAEWKLIAEWPGCVVEVDDCREAYARVAENYFGRPAERLQLVGITGTNGKTTITYLLEDALTHIGYRVGVIGTVNYRYGSDGGKVVLPSPFTTPEAMQLQKLLFEMVQAGVELVIMEVSSHALAQQRIGNVRYDVAAFTNLSRDHLDYHQTMDEYFQAKRILFADHLKDTGKAVISTPQQPEGDTDWSKKMADSCRESSIQLTLCGKDEQADIRLIEYVSTLNDTRLRFRAGGSDYSLTTPLVGHFNMDNLLTAFGILSALGLDPAKTIEPLSHSAGAPGRLQRVQADDGTGQAGPVVFVDYAHTPDALKQVLATLAALPHRELYCIFGCGGDRDAGKRPVMGSFAATFADVVVVTDDNPRTEDPDRIRSQIVPGIIKAGLLEKDVNWLAGREIGERGFVAIAGRSEAIARGVRSAGSGDIVLIAGKGHEKYQLSLAGKRFFDDCLEAQCALLAWNLEAVARATGGRLVAPSQAQRVLGEVSTDSRTIHAGDIFVPLKGEKFDGHAFLSTVAEKGAGCLVVEKSSTFVPPENIARVEVDDTLRALGDLARFRRRLVATMQDQVVIGITGSCGKTTVKEMTAAILKRRWPAGPDYPEGAVLYTKGNLNNLIGMPLSLLPITPRQRAAVLEMGMNAPGEIHAMALSAEPDICCITNVHGVHLAGLHDLDGVAKAKGELFAAAKDSALLVVNLDDERIRVLADGIQRKKITFATVDSGADMYASEIEAEPGGVITFLLHRGNETVQIHLYTVGLHNVTNAVTAAAIGAAAGATLAEIAAGLADFRPGDRRMVQLQTATGLGVLNDTYNANPASMEAGLKTLAQMGGKRTAALLGDMLELGDSSVAAHHQLGRQAAELGVDFLGVVGSFKDKIASGALEYGMLPDRVRLFEEKAAAAAWIESLQESGELTAGDWLLVKASRGLRMETIVERLTGNT</sequence>
<dbReference type="RefSeq" id="WP_073612112.1">
    <property type="nucleotide sequence ID" value="NZ_FRFE01000003.1"/>
</dbReference>
<dbReference type="InterPro" id="IPR013221">
    <property type="entry name" value="Mur_ligase_cen"/>
</dbReference>
<dbReference type="EC" id="6.3.2.13" evidence="7"/>
<proteinExistence type="inferred from homology"/>
<feature type="binding site" evidence="7">
    <location>
        <position position="50"/>
    </location>
    <ligand>
        <name>UDP-N-acetyl-alpha-D-muramoyl-L-alanyl-D-glutamate</name>
        <dbReference type="ChEBI" id="CHEBI:83900"/>
    </ligand>
</feature>
<keyword evidence="8 14" id="KW-0436">Ligase</keyword>
<dbReference type="InterPro" id="IPR005863">
    <property type="entry name" value="UDP-N-AcMur_synth"/>
</dbReference>
<dbReference type="NCBIfam" id="TIGR01085">
    <property type="entry name" value="murE"/>
    <property type="match status" value="1"/>
</dbReference>
<feature type="binding site" evidence="8">
    <location>
        <begin position="657"/>
        <end position="663"/>
    </location>
    <ligand>
        <name>ATP</name>
        <dbReference type="ChEBI" id="CHEBI:30616"/>
    </ligand>
</feature>
<feature type="binding site" evidence="7">
    <location>
        <begin position="180"/>
        <end position="181"/>
    </location>
    <ligand>
        <name>UDP-N-acetyl-alpha-D-muramoyl-L-alanyl-D-glutamate</name>
        <dbReference type="ChEBI" id="CHEBI:83900"/>
    </ligand>
</feature>
<comment type="PTM">
    <text evidence="7">Carboxylation is probably crucial for Mg(2+) binding and, consequently, for the gamma-phosphate positioning of ATP.</text>
</comment>
<evidence type="ECO:0000256" key="4">
    <source>
        <dbReference type="ARBA" id="ARBA00022984"/>
    </source>
</evidence>
<dbReference type="SUPFAM" id="SSF53244">
    <property type="entry name" value="MurD-like peptide ligases, peptide-binding domain"/>
    <property type="match status" value="2"/>
</dbReference>
<dbReference type="InterPro" id="IPR036565">
    <property type="entry name" value="Mur-like_cat_sf"/>
</dbReference>
<dbReference type="GO" id="GO:0008360">
    <property type="term" value="P:regulation of cell shape"/>
    <property type="evidence" value="ECO:0007669"/>
    <property type="project" value="UniProtKB-KW"/>
</dbReference>
<keyword evidence="8" id="KW-0963">Cytoplasm</keyword>
<dbReference type="Pfam" id="PF02875">
    <property type="entry name" value="Mur_ligase_C"/>
    <property type="match status" value="2"/>
</dbReference>
<dbReference type="GO" id="GO:0009252">
    <property type="term" value="P:peptidoglycan biosynthetic process"/>
    <property type="evidence" value="ECO:0007669"/>
    <property type="project" value="UniProtKB-UniRule"/>
</dbReference>
<dbReference type="Pfam" id="PF01225">
    <property type="entry name" value="Mur_ligase"/>
    <property type="match status" value="1"/>
</dbReference>
<dbReference type="EMBL" id="FRFE01000003">
    <property type="protein sequence ID" value="SHO44439.1"/>
    <property type="molecule type" value="Genomic_DNA"/>
</dbReference>
<comment type="catalytic activity">
    <reaction evidence="8 10">
        <text>D-alanyl-D-alanine + UDP-N-acetyl-alpha-D-muramoyl-L-alanyl-gamma-D-glutamyl-meso-2,6-diaminopimelate + ATP = UDP-N-acetyl-alpha-D-muramoyl-L-alanyl-gamma-D-glutamyl-meso-2,6-diaminopimeloyl-D-alanyl-D-alanine + ADP + phosphate + H(+)</text>
        <dbReference type="Rhea" id="RHEA:28374"/>
        <dbReference type="ChEBI" id="CHEBI:15378"/>
        <dbReference type="ChEBI" id="CHEBI:30616"/>
        <dbReference type="ChEBI" id="CHEBI:43474"/>
        <dbReference type="ChEBI" id="CHEBI:57822"/>
        <dbReference type="ChEBI" id="CHEBI:61386"/>
        <dbReference type="ChEBI" id="CHEBI:83905"/>
        <dbReference type="ChEBI" id="CHEBI:456216"/>
        <dbReference type="EC" id="6.3.2.10"/>
    </reaction>
</comment>
<comment type="similarity">
    <text evidence="1 7">Belongs to the MurCDEF family. MurE subfamily.</text>
</comment>
<evidence type="ECO:0000256" key="6">
    <source>
        <dbReference type="ARBA" id="ARBA00023316"/>
    </source>
</evidence>
<dbReference type="OrthoDB" id="9800958at2"/>
<feature type="domain" description="Mur ligase central" evidence="13">
    <location>
        <begin position="655"/>
        <end position="851"/>
    </location>
</feature>
<evidence type="ECO:0000256" key="3">
    <source>
        <dbReference type="ARBA" id="ARBA00022960"/>
    </source>
</evidence>
<organism evidence="14 15">
    <name type="scientific">Desulfopila aestuarii DSM 18488</name>
    <dbReference type="NCBI Taxonomy" id="1121416"/>
    <lineage>
        <taxon>Bacteria</taxon>
        <taxon>Pseudomonadati</taxon>
        <taxon>Thermodesulfobacteriota</taxon>
        <taxon>Desulfobulbia</taxon>
        <taxon>Desulfobulbales</taxon>
        <taxon>Desulfocapsaceae</taxon>
        <taxon>Desulfopila</taxon>
    </lineage>
</organism>
<evidence type="ECO:0000313" key="14">
    <source>
        <dbReference type="EMBL" id="SHO44439.1"/>
    </source>
</evidence>
<dbReference type="UniPathway" id="UPA00219"/>
<feature type="binding site" evidence="7">
    <location>
        <position position="422"/>
    </location>
    <ligand>
        <name>meso-2,6-diaminopimelate</name>
        <dbReference type="ChEBI" id="CHEBI:57791"/>
    </ligand>
</feature>
<keyword evidence="5 8" id="KW-0131">Cell cycle</keyword>
<feature type="binding site" evidence="7">
    <location>
        <position position="207"/>
    </location>
    <ligand>
        <name>UDP-N-acetyl-alpha-D-muramoyl-L-alanyl-D-glutamate</name>
        <dbReference type="ChEBI" id="CHEBI:83900"/>
    </ligand>
</feature>
<comment type="function">
    <text evidence="7">Catalyzes the addition of meso-diaminopimelic acid to the nucleotide precursor UDP-N-acetylmuramoyl-L-alanyl-D-glutamate (UMAG) in the biosynthesis of bacterial cell-wall peptidoglycan.</text>
</comment>
<comment type="cofactor">
    <cofactor evidence="7">
        <name>Mg(2+)</name>
        <dbReference type="ChEBI" id="CHEBI:18420"/>
    </cofactor>
</comment>
<keyword evidence="4 8" id="KW-0573">Peptidoglycan synthesis</keyword>
<accession>A0A1M7XZ57</accession>
<evidence type="ECO:0000256" key="2">
    <source>
        <dbReference type="ARBA" id="ARBA00022618"/>
    </source>
</evidence>
<dbReference type="GO" id="GO:0008766">
    <property type="term" value="F:UDP-N-acetylmuramoylalanyl-D-glutamyl-2,6-diaminopimelate-D-alanyl-D-alanine ligase activity"/>
    <property type="evidence" value="ECO:0007669"/>
    <property type="project" value="RHEA"/>
</dbReference>
<feature type="domain" description="Mur ligase central" evidence="13">
    <location>
        <begin position="132"/>
        <end position="345"/>
    </location>
</feature>
<evidence type="ECO:0000259" key="13">
    <source>
        <dbReference type="Pfam" id="PF08245"/>
    </source>
</evidence>
<evidence type="ECO:0000256" key="7">
    <source>
        <dbReference type="HAMAP-Rule" id="MF_00208"/>
    </source>
</evidence>
<evidence type="ECO:0000256" key="5">
    <source>
        <dbReference type="ARBA" id="ARBA00023306"/>
    </source>
</evidence>
<comment type="subcellular location">
    <subcellularLocation>
        <location evidence="8 9">Cytoplasm</location>
    </subcellularLocation>
</comment>
<dbReference type="Proteomes" id="UP000184603">
    <property type="component" value="Unassembled WGS sequence"/>
</dbReference>
<dbReference type="GO" id="GO:0005524">
    <property type="term" value="F:ATP binding"/>
    <property type="evidence" value="ECO:0007669"/>
    <property type="project" value="UniProtKB-UniRule"/>
</dbReference>
<feature type="short sequence motif" description="Meso-diaminopimelate recognition motif" evidence="7">
    <location>
        <begin position="446"/>
        <end position="449"/>
    </location>
</feature>
<feature type="binding site" evidence="7">
    <location>
        <begin position="446"/>
        <end position="449"/>
    </location>
    <ligand>
        <name>meso-2,6-diaminopimelate</name>
        <dbReference type="ChEBI" id="CHEBI:57791"/>
    </ligand>
</feature>
<dbReference type="HAMAP" id="MF_02019">
    <property type="entry name" value="MurF"/>
    <property type="match status" value="1"/>
</dbReference>
<keyword evidence="3 8" id="KW-0133">Cell shape</keyword>
<dbReference type="GO" id="GO:0008765">
    <property type="term" value="F:UDP-N-acetylmuramoylalanyl-D-glutamate-2,6-diaminopimelate ligase activity"/>
    <property type="evidence" value="ECO:0007669"/>
    <property type="project" value="UniProtKB-UniRule"/>
</dbReference>
<feature type="domain" description="Mur ligase N-terminal catalytic" evidence="11">
    <location>
        <begin position="569"/>
        <end position="640"/>
    </location>
</feature>
<dbReference type="PANTHER" id="PTHR23135:SF4">
    <property type="entry name" value="UDP-N-ACETYLMURAMOYL-L-ALANYL-D-GLUTAMATE--2,6-DIAMINOPIMELATE LIGASE MURE HOMOLOG, CHLOROPLASTIC"/>
    <property type="match status" value="1"/>
</dbReference>
<dbReference type="NCBIfam" id="NF001124">
    <property type="entry name" value="PRK00139.1-2"/>
    <property type="match status" value="1"/>
</dbReference>
<keyword evidence="2 8" id="KW-0132">Cell division</keyword>
<dbReference type="GO" id="GO:0000287">
    <property type="term" value="F:magnesium ion binding"/>
    <property type="evidence" value="ECO:0007669"/>
    <property type="project" value="UniProtKB-UniRule"/>
</dbReference>
<dbReference type="GO" id="GO:0071555">
    <property type="term" value="P:cell wall organization"/>
    <property type="evidence" value="ECO:0007669"/>
    <property type="project" value="UniProtKB-KW"/>
</dbReference>
<name>A0A1M7XZ57_9BACT</name>
<protein>
    <recommendedName>
        <fullName evidence="7 8">Multifunctional fusion protein</fullName>
    </recommendedName>
    <domain>
        <recommendedName>
            <fullName evidence="7">UDP-N-acetylmuramoyl-L-alanyl-D-glutamate--2,6-diaminopimelate ligase</fullName>
            <ecNumber evidence="7">6.3.2.13</ecNumber>
        </recommendedName>
        <alternativeName>
            <fullName evidence="7">Meso-A2pm-adding enzyme</fullName>
        </alternativeName>
        <alternativeName>
            <fullName evidence="7">Meso-diaminopimelate-adding enzyme</fullName>
        </alternativeName>
        <alternativeName>
            <fullName evidence="7">UDP-MurNAc-L-Ala-D-Glu:meso-diaminopimelate ligase</fullName>
        </alternativeName>
        <alternativeName>
            <fullName evidence="7">UDP-MurNAc-tripeptide synthetase</fullName>
        </alternativeName>
        <alternativeName>
            <fullName evidence="7">UDP-N-acetylmuramyl-tripeptide synthetase</fullName>
        </alternativeName>
    </domain>
    <domain>
        <recommendedName>
            <fullName evidence="8">UDP-N-acetylmuramoyl-tripeptide--D-alanyl-D-alanine ligase</fullName>
            <ecNumber evidence="8">6.3.2.10</ecNumber>
        </recommendedName>
        <alternativeName>
            <fullName evidence="8">D-alanyl-D-alanine-adding enzyme</fullName>
        </alternativeName>
    </domain>
</protein>
<dbReference type="InterPro" id="IPR004101">
    <property type="entry name" value="Mur_ligase_C"/>
</dbReference>
<evidence type="ECO:0000256" key="1">
    <source>
        <dbReference type="ARBA" id="ARBA00005898"/>
    </source>
</evidence>
<evidence type="ECO:0000256" key="9">
    <source>
        <dbReference type="RuleBase" id="RU004135"/>
    </source>
</evidence>
<feature type="binding site" evidence="7">
    <location>
        <position position="215"/>
    </location>
    <ligand>
        <name>UDP-N-acetyl-alpha-D-muramoyl-L-alanyl-D-glutamate</name>
        <dbReference type="ChEBI" id="CHEBI:83900"/>
    </ligand>
</feature>
<gene>
    <name evidence="7" type="primary">murE</name>
    <name evidence="8" type="synonym">murF</name>
    <name evidence="14" type="ORF">SAMN02745220_00746</name>
</gene>
<feature type="binding site" evidence="7">
    <location>
        <begin position="134"/>
        <end position="140"/>
    </location>
    <ligand>
        <name>ATP</name>
        <dbReference type="ChEBI" id="CHEBI:30616"/>
    </ligand>
</feature>
<keyword evidence="7" id="KW-0460">Magnesium</keyword>
<dbReference type="SUPFAM" id="SSF63418">
    <property type="entry name" value="MurE/MurF N-terminal domain"/>
    <property type="match status" value="2"/>
</dbReference>
<dbReference type="PANTHER" id="PTHR23135">
    <property type="entry name" value="MUR LIGASE FAMILY MEMBER"/>
    <property type="match status" value="1"/>
</dbReference>
<dbReference type="Gene3D" id="3.90.190.20">
    <property type="entry name" value="Mur ligase, C-terminal domain"/>
    <property type="match status" value="2"/>
</dbReference>
<dbReference type="Pfam" id="PF08245">
    <property type="entry name" value="Mur_ligase_M"/>
    <property type="match status" value="2"/>
</dbReference>
<feature type="modified residue" description="N6-carboxylysine" evidence="7">
    <location>
        <position position="247"/>
    </location>
</feature>
<feature type="binding site" evidence="7">
    <location>
        <position position="213"/>
    </location>
    <ligand>
        <name>UDP-N-acetyl-alpha-D-muramoyl-L-alanyl-D-glutamate</name>
        <dbReference type="ChEBI" id="CHEBI:83900"/>
    </ligand>
</feature>
<feature type="domain" description="Mur ligase C-terminal" evidence="12">
    <location>
        <begin position="874"/>
        <end position="1005"/>
    </location>
</feature>
<dbReference type="NCBIfam" id="NF001126">
    <property type="entry name" value="PRK00139.1-4"/>
    <property type="match status" value="1"/>
</dbReference>
<dbReference type="SUPFAM" id="SSF53623">
    <property type="entry name" value="MurD-like peptide ligases, catalytic domain"/>
    <property type="match status" value="2"/>
</dbReference>
<evidence type="ECO:0000256" key="10">
    <source>
        <dbReference type="RuleBase" id="RU004136"/>
    </source>
</evidence>
<comment type="similarity">
    <text evidence="8">Belongs to the MurCDEF family. MurF subfamily.</text>
</comment>
<dbReference type="InterPro" id="IPR005761">
    <property type="entry name" value="UDP-N-AcMur-Glu-dNH2Pim_ligase"/>
</dbReference>
<dbReference type="EC" id="6.3.2.10" evidence="8"/>
<dbReference type="Gene3D" id="3.40.1390.10">
    <property type="entry name" value="MurE/MurF, N-terminal domain"/>
    <property type="match status" value="2"/>
</dbReference>
<feature type="binding site" evidence="7">
    <location>
        <position position="518"/>
    </location>
    <ligand>
        <name>meso-2,6-diaminopimelate</name>
        <dbReference type="ChEBI" id="CHEBI:57791"/>
    </ligand>
</feature>
<comment type="pathway">
    <text evidence="8 9">Cell wall biogenesis; peptidoglycan biosynthesis.</text>
</comment>
<dbReference type="GO" id="GO:0051301">
    <property type="term" value="P:cell division"/>
    <property type="evidence" value="ECO:0007669"/>
    <property type="project" value="UniProtKB-KW"/>
</dbReference>
<dbReference type="InterPro" id="IPR035911">
    <property type="entry name" value="MurE/MurF_N"/>
</dbReference>
<keyword evidence="8" id="KW-0547">Nucleotide-binding</keyword>
<comment type="caution">
    <text evidence="7">Lacks conserved residue(s) required for the propagation of feature annotation.</text>
</comment>
<keyword evidence="8" id="KW-0067">ATP-binding</keyword>
<dbReference type="HAMAP" id="MF_00208">
    <property type="entry name" value="MurE"/>
    <property type="match status" value="1"/>
</dbReference>
<dbReference type="GO" id="GO:0047480">
    <property type="term" value="F:UDP-N-acetylmuramoyl-tripeptide-D-alanyl-D-alanine ligase activity"/>
    <property type="evidence" value="ECO:0007669"/>
    <property type="project" value="UniProtKB-UniRule"/>
</dbReference>
<comment type="function">
    <text evidence="8 10">Involved in cell wall formation. Catalyzes the final step in the synthesis of UDP-N-acetylmuramoyl-pentapeptide, the precursor of murein.</text>
</comment>
<evidence type="ECO:0000259" key="12">
    <source>
        <dbReference type="Pfam" id="PF02875"/>
    </source>
</evidence>
<comment type="catalytic activity">
    <reaction evidence="7">
        <text>UDP-N-acetyl-alpha-D-muramoyl-L-alanyl-D-glutamate + meso-2,6-diaminopimelate + ATP = UDP-N-acetyl-alpha-D-muramoyl-L-alanyl-gamma-D-glutamyl-meso-2,6-diaminopimelate + ADP + phosphate + H(+)</text>
        <dbReference type="Rhea" id="RHEA:23676"/>
        <dbReference type="ChEBI" id="CHEBI:15378"/>
        <dbReference type="ChEBI" id="CHEBI:30616"/>
        <dbReference type="ChEBI" id="CHEBI:43474"/>
        <dbReference type="ChEBI" id="CHEBI:57791"/>
        <dbReference type="ChEBI" id="CHEBI:83900"/>
        <dbReference type="ChEBI" id="CHEBI:83905"/>
        <dbReference type="ChEBI" id="CHEBI:456216"/>
        <dbReference type="EC" id="6.3.2.13"/>
    </reaction>
</comment>
<dbReference type="AlphaFoldDB" id="A0A1M7XZ57"/>
<dbReference type="NCBIfam" id="TIGR01143">
    <property type="entry name" value="murF"/>
    <property type="match status" value="1"/>
</dbReference>
<dbReference type="InterPro" id="IPR036615">
    <property type="entry name" value="Mur_ligase_C_dom_sf"/>
</dbReference>
<dbReference type="Gene3D" id="3.40.1190.10">
    <property type="entry name" value="Mur-like, catalytic domain"/>
    <property type="match status" value="2"/>
</dbReference>
<reference evidence="14 15" key="1">
    <citation type="submission" date="2016-12" db="EMBL/GenBank/DDBJ databases">
        <authorList>
            <person name="Song W.-J."/>
            <person name="Kurnit D.M."/>
        </authorList>
    </citation>
    <scope>NUCLEOTIDE SEQUENCE [LARGE SCALE GENOMIC DNA]</scope>
    <source>
        <strain evidence="14 15">DSM 18488</strain>
    </source>
</reference>
<feature type="domain" description="Mur ligase C-terminal" evidence="12">
    <location>
        <begin position="368"/>
        <end position="516"/>
    </location>
</feature>
<dbReference type="GO" id="GO:0005737">
    <property type="term" value="C:cytoplasm"/>
    <property type="evidence" value="ECO:0007669"/>
    <property type="project" value="UniProtKB-SubCell"/>
</dbReference>
<evidence type="ECO:0000256" key="8">
    <source>
        <dbReference type="HAMAP-Rule" id="MF_02019"/>
    </source>
</evidence>